<reference evidence="2" key="1">
    <citation type="submission" date="2023-04" db="EMBL/GenBank/DDBJ databases">
        <authorList>
            <consortium name="ELIXIR-Norway"/>
        </authorList>
    </citation>
    <scope>NUCLEOTIDE SEQUENCE [LARGE SCALE GENOMIC DNA]</scope>
</reference>
<dbReference type="EMBL" id="OX459950">
    <property type="protein sequence ID" value="CAI9156673.1"/>
    <property type="molecule type" value="Genomic_DNA"/>
</dbReference>
<dbReference type="Proteomes" id="UP001176941">
    <property type="component" value="Chromosome 14"/>
</dbReference>
<gene>
    <name evidence="2" type="ORF">MRATA1EN1_LOCUS5635</name>
</gene>
<proteinExistence type="predicted"/>
<evidence type="ECO:0000256" key="1">
    <source>
        <dbReference type="SAM" id="MobiDB-lite"/>
    </source>
</evidence>
<accession>A0ABN8Y5A5</accession>
<keyword evidence="3" id="KW-1185">Reference proteome</keyword>
<name>A0ABN8Y5A5_RANTA</name>
<feature type="region of interest" description="Disordered" evidence="1">
    <location>
        <begin position="89"/>
        <end position="117"/>
    </location>
</feature>
<protein>
    <submittedName>
        <fullName evidence="2">Uncharacterized protein</fullName>
    </submittedName>
</protein>
<evidence type="ECO:0000313" key="2">
    <source>
        <dbReference type="EMBL" id="CAI9156673.1"/>
    </source>
</evidence>
<organism evidence="2 3">
    <name type="scientific">Rangifer tarandus platyrhynchus</name>
    <name type="common">Svalbard reindeer</name>
    <dbReference type="NCBI Taxonomy" id="3082113"/>
    <lineage>
        <taxon>Eukaryota</taxon>
        <taxon>Metazoa</taxon>
        <taxon>Chordata</taxon>
        <taxon>Craniata</taxon>
        <taxon>Vertebrata</taxon>
        <taxon>Euteleostomi</taxon>
        <taxon>Mammalia</taxon>
        <taxon>Eutheria</taxon>
        <taxon>Laurasiatheria</taxon>
        <taxon>Artiodactyla</taxon>
        <taxon>Ruminantia</taxon>
        <taxon>Pecora</taxon>
        <taxon>Cervidae</taxon>
        <taxon>Odocoileinae</taxon>
        <taxon>Rangifer</taxon>
    </lineage>
</organism>
<sequence>MLQLPRLREGGPCFWDDSLCTRCPNVRITHTQDRPSPGPGLGYAAMLPWGRASIPALQLSLQWPCLRLSIRYGVRVGLPTHLSRYHRLGCRDPRRSARGRGTRPPRGPHAGPLATGPRRWTVDLAR</sequence>
<evidence type="ECO:0000313" key="3">
    <source>
        <dbReference type="Proteomes" id="UP001176941"/>
    </source>
</evidence>